<evidence type="ECO:0000256" key="4">
    <source>
        <dbReference type="ARBA" id="ARBA00022692"/>
    </source>
</evidence>
<dbReference type="GO" id="GO:0005886">
    <property type="term" value="C:plasma membrane"/>
    <property type="evidence" value="ECO:0007669"/>
    <property type="project" value="UniProtKB-SubCell"/>
</dbReference>
<evidence type="ECO:0000256" key="7">
    <source>
        <dbReference type="ARBA" id="ARBA00022989"/>
    </source>
</evidence>
<feature type="transmembrane region" description="Helical" evidence="9">
    <location>
        <begin position="86"/>
        <end position="103"/>
    </location>
</feature>
<feature type="active site" evidence="9">
    <location>
        <position position="130"/>
    </location>
</feature>
<feature type="active site" evidence="9">
    <location>
        <position position="113"/>
    </location>
</feature>
<sequence length="167" mass="17827">MTAIVLIVSALLVLADQLIKLWVLAALPGAPSVTLIPGLLQLTYVENRGAAFGIFQGRVGLLSIVTLAVIAVAVWLLVSGKIRHKLAMWSVGLIVAGGLGNLIDRIFRAFVVDYLDVSPLFHFPVFNFADCCVVVGTILLAVWLLFLEGRDKKVPPAPEAPEGGSVE</sequence>
<dbReference type="PANTHER" id="PTHR33695">
    <property type="entry name" value="LIPOPROTEIN SIGNAL PEPTIDASE"/>
    <property type="match status" value="1"/>
</dbReference>
<feature type="transmembrane region" description="Helical" evidence="9">
    <location>
        <begin position="59"/>
        <end position="79"/>
    </location>
</feature>
<accession>A0A498CY10</accession>
<comment type="function">
    <text evidence="9 10">This protein specifically catalyzes the removal of signal peptides from prolipoproteins.</text>
</comment>
<evidence type="ECO:0000256" key="10">
    <source>
        <dbReference type="RuleBase" id="RU000594"/>
    </source>
</evidence>
<dbReference type="AlphaFoldDB" id="A0A498CY10"/>
<evidence type="ECO:0000256" key="6">
    <source>
        <dbReference type="ARBA" id="ARBA00022801"/>
    </source>
</evidence>
<dbReference type="RefSeq" id="WP_101550628.1">
    <property type="nucleotide sequence ID" value="NZ_DBFNFR010000163.1"/>
</dbReference>
<feature type="transmembrane region" description="Helical" evidence="9">
    <location>
        <begin position="123"/>
        <end position="146"/>
    </location>
</feature>
<dbReference type="EC" id="3.4.23.36" evidence="9"/>
<name>A0A498CY10_9FIRM</name>
<evidence type="ECO:0000256" key="1">
    <source>
        <dbReference type="ARBA" id="ARBA00006139"/>
    </source>
</evidence>
<dbReference type="NCBIfam" id="TIGR00077">
    <property type="entry name" value="lspA"/>
    <property type="match status" value="1"/>
</dbReference>
<keyword evidence="8 9" id="KW-0472">Membrane</keyword>
<dbReference type="PRINTS" id="PR00781">
    <property type="entry name" value="LIPOSIGPTASE"/>
</dbReference>
<dbReference type="Proteomes" id="UP000276301">
    <property type="component" value="Unassembled WGS sequence"/>
</dbReference>
<evidence type="ECO:0000313" key="13">
    <source>
        <dbReference type="Proteomes" id="UP000276301"/>
    </source>
</evidence>
<comment type="pathway">
    <text evidence="9">Protein modification; lipoprotein biosynthesis (signal peptide cleavage).</text>
</comment>
<dbReference type="GO" id="GO:0004190">
    <property type="term" value="F:aspartic-type endopeptidase activity"/>
    <property type="evidence" value="ECO:0007669"/>
    <property type="project" value="UniProtKB-UniRule"/>
</dbReference>
<gene>
    <name evidence="9 12" type="primary">lspA</name>
    <name evidence="12" type="ORF">D4A47_00530</name>
</gene>
<dbReference type="EMBL" id="RCHT01000001">
    <property type="protein sequence ID" value="RLL14503.1"/>
    <property type="molecule type" value="Genomic_DNA"/>
</dbReference>
<dbReference type="PROSITE" id="PS00855">
    <property type="entry name" value="SPASE_II"/>
    <property type="match status" value="1"/>
</dbReference>
<dbReference type="Pfam" id="PF01252">
    <property type="entry name" value="Peptidase_A8"/>
    <property type="match status" value="1"/>
</dbReference>
<protein>
    <recommendedName>
        <fullName evidence="9">Lipoprotein signal peptidase</fullName>
        <ecNumber evidence="9">3.4.23.36</ecNumber>
    </recommendedName>
    <alternativeName>
        <fullName evidence="9">Prolipoprotein signal peptidase</fullName>
    </alternativeName>
    <alternativeName>
        <fullName evidence="9">Signal peptidase II</fullName>
        <shortName evidence="9">SPase II</shortName>
    </alternativeName>
</protein>
<dbReference type="HAMAP" id="MF_00161">
    <property type="entry name" value="LspA"/>
    <property type="match status" value="1"/>
</dbReference>
<proteinExistence type="inferred from homology"/>
<evidence type="ECO:0000256" key="9">
    <source>
        <dbReference type="HAMAP-Rule" id="MF_00161"/>
    </source>
</evidence>
<keyword evidence="3 9" id="KW-0645">Protease</keyword>
<evidence type="ECO:0000256" key="5">
    <source>
        <dbReference type="ARBA" id="ARBA00022750"/>
    </source>
</evidence>
<comment type="similarity">
    <text evidence="1 9 11">Belongs to the peptidase A8 family.</text>
</comment>
<evidence type="ECO:0000256" key="11">
    <source>
        <dbReference type="RuleBase" id="RU004181"/>
    </source>
</evidence>
<comment type="caution">
    <text evidence="12">The sequence shown here is derived from an EMBL/GenBank/DDBJ whole genome shotgun (WGS) entry which is preliminary data.</text>
</comment>
<evidence type="ECO:0000256" key="2">
    <source>
        <dbReference type="ARBA" id="ARBA00022475"/>
    </source>
</evidence>
<comment type="catalytic activity">
    <reaction evidence="9 10">
        <text>Release of signal peptides from bacterial membrane prolipoproteins. Hydrolyzes -Xaa-Yaa-Zaa-|-(S,diacylglyceryl)Cys-, in which Xaa is hydrophobic (preferably Leu), and Yaa (Ala or Ser) and Zaa (Gly or Ala) have small, neutral side chains.</text>
        <dbReference type="EC" id="3.4.23.36"/>
    </reaction>
</comment>
<organism evidence="12 13">
    <name type="scientific">Anaerotruncus massiliensis</name>
    <name type="common">ex Liu et al. 2021</name>
    <dbReference type="NCBI Taxonomy" id="2321404"/>
    <lineage>
        <taxon>Bacteria</taxon>
        <taxon>Bacillati</taxon>
        <taxon>Bacillota</taxon>
        <taxon>Clostridia</taxon>
        <taxon>Eubacteriales</taxon>
        <taxon>Oscillospiraceae</taxon>
        <taxon>Anaerotruncus</taxon>
    </lineage>
</organism>
<keyword evidence="13" id="KW-1185">Reference proteome</keyword>
<keyword evidence="4 9" id="KW-0812">Transmembrane</keyword>
<dbReference type="PANTHER" id="PTHR33695:SF1">
    <property type="entry name" value="LIPOPROTEIN SIGNAL PEPTIDASE"/>
    <property type="match status" value="1"/>
</dbReference>
<keyword evidence="5 9" id="KW-0064">Aspartyl protease</keyword>
<reference evidence="12 13" key="1">
    <citation type="submission" date="2018-10" db="EMBL/GenBank/DDBJ databases">
        <title>Anaerotruncus faecis sp. nov., isolated from human feces.</title>
        <authorList>
            <person name="Wang Y.-J."/>
        </authorList>
    </citation>
    <scope>NUCLEOTIDE SEQUENCE [LARGE SCALE GENOMIC DNA]</scope>
    <source>
        <strain evidence="12 13">22A2-44</strain>
    </source>
</reference>
<evidence type="ECO:0000313" key="12">
    <source>
        <dbReference type="EMBL" id="RLL14503.1"/>
    </source>
</evidence>
<evidence type="ECO:0000256" key="8">
    <source>
        <dbReference type="ARBA" id="ARBA00023136"/>
    </source>
</evidence>
<dbReference type="UniPathway" id="UPA00665"/>
<dbReference type="InterPro" id="IPR001872">
    <property type="entry name" value="Peptidase_A8"/>
</dbReference>
<keyword evidence="2 9" id="KW-1003">Cell membrane</keyword>
<comment type="caution">
    <text evidence="9">Lacks conserved residue(s) required for the propagation of feature annotation.</text>
</comment>
<keyword evidence="6 9" id="KW-0378">Hydrolase</keyword>
<keyword evidence="7 9" id="KW-1133">Transmembrane helix</keyword>
<evidence type="ECO:0000256" key="3">
    <source>
        <dbReference type="ARBA" id="ARBA00022670"/>
    </source>
</evidence>
<dbReference type="GO" id="GO:0006508">
    <property type="term" value="P:proteolysis"/>
    <property type="evidence" value="ECO:0007669"/>
    <property type="project" value="UniProtKB-KW"/>
</dbReference>
<comment type="subcellular location">
    <subcellularLocation>
        <location evidence="9">Cell membrane</location>
        <topology evidence="9">Multi-pass membrane protein</topology>
    </subcellularLocation>
</comment>